<dbReference type="GO" id="GO:0005634">
    <property type="term" value="C:nucleus"/>
    <property type="evidence" value="ECO:0007669"/>
    <property type="project" value="TreeGrafter"/>
</dbReference>
<dbReference type="CDD" id="cd09276">
    <property type="entry name" value="Rnase_HI_RT_non_LTR"/>
    <property type="match status" value="1"/>
</dbReference>
<feature type="domain" description="BRCT" evidence="2">
    <location>
        <begin position="14"/>
        <end position="96"/>
    </location>
</feature>
<dbReference type="InterPro" id="IPR036420">
    <property type="entry name" value="BRCT_dom_sf"/>
</dbReference>
<dbReference type="SUPFAM" id="SSF48403">
    <property type="entry name" value="Ankyrin repeat"/>
    <property type="match status" value="1"/>
</dbReference>
<dbReference type="InterPro" id="IPR001357">
    <property type="entry name" value="BRCT_dom"/>
</dbReference>
<evidence type="ECO:0000259" key="2">
    <source>
        <dbReference type="PROSITE" id="PS50172"/>
    </source>
</evidence>
<dbReference type="Pfam" id="PF13637">
    <property type="entry name" value="Ank_4"/>
    <property type="match status" value="1"/>
</dbReference>
<dbReference type="Gene3D" id="3.40.50.10190">
    <property type="entry name" value="BRCT domain"/>
    <property type="match status" value="2"/>
</dbReference>
<dbReference type="PROSITE" id="PS50088">
    <property type="entry name" value="ANK_REPEAT"/>
    <property type="match status" value="1"/>
</dbReference>
<comment type="caution">
    <text evidence="4">The sequence shown here is derived from an EMBL/GenBank/DDBJ whole genome shotgun (WGS) entry which is preliminary data.</text>
</comment>
<dbReference type="SUPFAM" id="SSF52113">
    <property type="entry name" value="BRCT domain"/>
    <property type="match status" value="1"/>
</dbReference>
<dbReference type="Gene3D" id="3.30.420.10">
    <property type="entry name" value="Ribonuclease H-like superfamily/Ribonuclease H"/>
    <property type="match status" value="1"/>
</dbReference>
<accession>A0A2T7NS05</accession>
<dbReference type="GO" id="GO:0003676">
    <property type="term" value="F:nucleic acid binding"/>
    <property type="evidence" value="ECO:0007669"/>
    <property type="project" value="InterPro"/>
</dbReference>
<name>A0A2T7NS05_POMCA</name>
<organism evidence="4 5">
    <name type="scientific">Pomacea canaliculata</name>
    <name type="common">Golden apple snail</name>
    <dbReference type="NCBI Taxonomy" id="400727"/>
    <lineage>
        <taxon>Eukaryota</taxon>
        <taxon>Metazoa</taxon>
        <taxon>Spiralia</taxon>
        <taxon>Lophotrochozoa</taxon>
        <taxon>Mollusca</taxon>
        <taxon>Gastropoda</taxon>
        <taxon>Caenogastropoda</taxon>
        <taxon>Architaenioglossa</taxon>
        <taxon>Ampullarioidea</taxon>
        <taxon>Ampullariidae</taxon>
        <taxon>Pomacea</taxon>
    </lineage>
</organism>
<proteinExistence type="predicted"/>
<dbReference type="GO" id="GO:2000781">
    <property type="term" value="P:positive regulation of double-strand break repair"/>
    <property type="evidence" value="ECO:0007669"/>
    <property type="project" value="InterPro"/>
</dbReference>
<dbReference type="FunFam" id="3.40.50.10190:FF:000018">
    <property type="entry name" value="DNA topoisomerase 2-binding protein 1"/>
    <property type="match status" value="1"/>
</dbReference>
<dbReference type="InterPro" id="IPR036397">
    <property type="entry name" value="RNaseH_sf"/>
</dbReference>
<dbReference type="SUPFAM" id="SSF53098">
    <property type="entry name" value="Ribonuclease H-like"/>
    <property type="match status" value="1"/>
</dbReference>
<sequence>MLPQRQTRRSASRVFLISGIPETEREELGQMIQKLGAVYLKTDVFTNNATHVVCRKLTRSEKFLGAVALGRWVVKPEYIGDSFLAKKWLDEADYEWSEDNTELSSLLAAAAQRGRRRAEMSAEKIFAGWQVAVVLGDHKRQNVYKRLLAYGGAKVFTLKLPATNPEAESEKLTYLFTDPSKAQLACDLQKCGVMCLNVDFLSDFLILDPPPDPLNYTLLSLDGIPSTPALARTSCDLPKGLSRVASLQKQHETLSFSQVALTDIVMPPSFTATATNSLAAITKRFLQKNYMRISHQKNQETKIGAEIVQSTGSLTTTPVLASQRSIRDWFGRQDKENDCAKGDGSSGGPVTAAAVLSCQPQRAASIRLVDGCSIFTAELHVIVLALQHAHRSLEHNFLIISDSLSALQALLSNYFDHPLVIKIHKIHAALIQRNKDIVFIWSPGHAGIPGNVRADQAAKAACQSPGKLQTLVSSNCKPFFSAYVQSLWQRHWVTLGQNKFYATLPCLSDRLPSCHPEKQEEVVLARLKLGHTYGDTRDVPEKSVIAHQQEECQQGLQGDSKVTEGCQKAADGLHLSQMVSEDLIATRSNRHGELKDKNLIRQADLKSDDKVNEKSCVNIQVDNELLGSQDGLTAGTAHKSPDTVHSTDNESEKFLVELPRKTSRKKNFSQRSIVTEISGSAKLRSFQSSSDSINKNISSVRKRVLTSRMAGFMQNLQDRKVSKSMMHEVEKPDSDLTVQAALARGAENGRVIQSCTLHCESQNLDLPVDKNDFLKVSTNGLMDVVNTNGPNDMVNIDKHGDLKSNSILITMCGECSDLKESFTASVPLISRLRPVEDRLLQTAAYGASSQFEPSTCSQSARGGAAICNKNRWNQSSQQIFVRPRWHFLHSPIEGVVLMNDRAKWSLKDPDVVHQNTLTSLNFLLTSSLEEGCYNTTIATAHLLTSQCPSEQMIWCLVSILKEAKEESTLNAAYSLLMTWLKQHPPIDSDIRILYEKGLKLYDWDSVQEIIELSVDTAAGETEQLLASWGGARLHLKFLLATLECNFLHFLHNINKQGACNCLLIRCLWAPSYQICCNPRIRRLLTFLQRSLKAFKSAQACWEEILGLLAMVAQCCHLADNNWQWGEAVCSGGVSTTYFVQELAASVSVCDRQILQLVLSRIPAPWLRGQLSAALLSNYDDYLVPGGLLSDQWSLAKIALQVCGRSSACNLQLYGVDERYYQEKKIGVDVNAQDNAGWSPLHEACHHGNVECVRALLKFVPKKTIDAYTSGTNVFDVSKTKYQFRLLFFPGAGKLKRVDIRALSEEKITPLHDAVLKNHVPVYSRLELSLATRLWILRGQRRCDRIECCNWSSLVNTKNLGCYGAEDLLSHQSSCTGHLPPSSFLYSQVLGDADVTVTASAEDCAQFLDLLVCVLKADLQIKRLQQSGGNSQQFQHSLLLTRHHEAAAGQEKVVGVADSVTRARKKAKFHSKCLCRHLHKITTPDVFQGLHFQLALVDELLKECFLYEYHTGMLR</sequence>
<dbReference type="InterPro" id="IPR012337">
    <property type="entry name" value="RNaseH-like_sf"/>
</dbReference>
<dbReference type="Proteomes" id="UP000245119">
    <property type="component" value="Linkage Group LG10"/>
</dbReference>
<dbReference type="Gene3D" id="1.25.40.20">
    <property type="entry name" value="Ankyrin repeat-containing domain"/>
    <property type="match status" value="1"/>
</dbReference>
<dbReference type="PANTHER" id="PTHR46677:SF1">
    <property type="entry name" value="SMC5-SMC6 COMPLEX LOCALIZATION FACTOR PROTEIN 1"/>
    <property type="match status" value="1"/>
</dbReference>
<reference evidence="4 5" key="1">
    <citation type="submission" date="2018-04" db="EMBL/GenBank/DDBJ databases">
        <title>The genome of golden apple snail Pomacea canaliculata provides insight into stress tolerance and invasive adaptation.</title>
        <authorList>
            <person name="Liu C."/>
            <person name="Liu B."/>
            <person name="Ren Y."/>
            <person name="Zhang Y."/>
            <person name="Wang H."/>
            <person name="Li S."/>
            <person name="Jiang F."/>
            <person name="Yin L."/>
            <person name="Zhang G."/>
            <person name="Qian W."/>
            <person name="Fan W."/>
        </authorList>
    </citation>
    <scope>NUCLEOTIDE SEQUENCE [LARGE SCALE GENOMIC DNA]</scope>
    <source>
        <strain evidence="4">SZHN2017</strain>
        <tissue evidence="4">Muscle</tissue>
    </source>
</reference>
<dbReference type="OrthoDB" id="273147at2759"/>
<dbReference type="STRING" id="400727.A0A2T7NS05"/>
<evidence type="ECO:0000259" key="3">
    <source>
        <dbReference type="PROSITE" id="PS50879"/>
    </source>
</evidence>
<dbReference type="GO" id="GO:0006974">
    <property type="term" value="P:DNA damage response"/>
    <property type="evidence" value="ECO:0007669"/>
    <property type="project" value="TreeGrafter"/>
</dbReference>
<dbReference type="CDD" id="cd17728">
    <property type="entry name" value="BRCT_TopBP1_rpt8"/>
    <property type="match status" value="1"/>
</dbReference>
<evidence type="ECO:0000313" key="4">
    <source>
        <dbReference type="EMBL" id="PVD23964.1"/>
    </source>
</evidence>
<dbReference type="PROSITE" id="PS50172">
    <property type="entry name" value="BRCT"/>
    <property type="match status" value="1"/>
</dbReference>
<dbReference type="SMART" id="SM00292">
    <property type="entry name" value="BRCT"/>
    <property type="match status" value="1"/>
</dbReference>
<evidence type="ECO:0008006" key="6">
    <source>
        <dbReference type="Google" id="ProtNLM"/>
    </source>
</evidence>
<dbReference type="PROSITE" id="PS50297">
    <property type="entry name" value="ANK_REP_REGION"/>
    <property type="match status" value="1"/>
</dbReference>
<dbReference type="InterPro" id="IPR042479">
    <property type="entry name" value="Slf1"/>
</dbReference>
<keyword evidence="5" id="KW-1185">Reference proteome</keyword>
<dbReference type="InterPro" id="IPR002156">
    <property type="entry name" value="RNaseH_domain"/>
</dbReference>
<dbReference type="Pfam" id="PF00533">
    <property type="entry name" value="BRCT"/>
    <property type="match status" value="1"/>
</dbReference>
<dbReference type="SMART" id="SM00248">
    <property type="entry name" value="ANK"/>
    <property type="match status" value="2"/>
</dbReference>
<protein>
    <recommendedName>
        <fullName evidence="6">BRCT domain-containing protein</fullName>
    </recommendedName>
</protein>
<dbReference type="GO" id="GO:0035861">
    <property type="term" value="C:site of double-strand break"/>
    <property type="evidence" value="ECO:0007669"/>
    <property type="project" value="TreeGrafter"/>
</dbReference>
<gene>
    <name evidence="4" type="ORF">C0Q70_17240</name>
</gene>
<dbReference type="PANTHER" id="PTHR46677">
    <property type="entry name" value="SMC5-SMC6 COMPLEX LOCALIZATION FACTOR PROTEIN 1"/>
    <property type="match status" value="1"/>
</dbReference>
<dbReference type="InterPro" id="IPR002110">
    <property type="entry name" value="Ankyrin_rpt"/>
</dbReference>
<dbReference type="Pfam" id="PF00075">
    <property type="entry name" value="RNase_H"/>
    <property type="match status" value="1"/>
</dbReference>
<dbReference type="InterPro" id="IPR049936">
    <property type="entry name" value="TopBP1_BRCT_8"/>
</dbReference>
<dbReference type="GO" id="GO:0004523">
    <property type="term" value="F:RNA-DNA hybrid ribonuclease activity"/>
    <property type="evidence" value="ECO:0007669"/>
    <property type="project" value="InterPro"/>
</dbReference>
<evidence type="ECO:0000313" key="5">
    <source>
        <dbReference type="Proteomes" id="UP000245119"/>
    </source>
</evidence>
<dbReference type="CDD" id="cd17738">
    <property type="entry name" value="BRCT_TopBP1_rpt7"/>
    <property type="match status" value="1"/>
</dbReference>
<dbReference type="InterPro" id="IPR036770">
    <property type="entry name" value="Ankyrin_rpt-contain_sf"/>
</dbReference>
<keyword evidence="1" id="KW-0040">ANK repeat</keyword>
<evidence type="ECO:0000256" key="1">
    <source>
        <dbReference type="PROSITE-ProRule" id="PRU00023"/>
    </source>
</evidence>
<dbReference type="EMBL" id="PZQS01000010">
    <property type="protein sequence ID" value="PVD23964.1"/>
    <property type="molecule type" value="Genomic_DNA"/>
</dbReference>
<dbReference type="GO" id="GO:1990166">
    <property type="term" value="P:protein localization to site of double-strand break"/>
    <property type="evidence" value="ECO:0007669"/>
    <property type="project" value="TreeGrafter"/>
</dbReference>
<dbReference type="PROSITE" id="PS50879">
    <property type="entry name" value="RNASE_H_1"/>
    <property type="match status" value="1"/>
</dbReference>
<feature type="domain" description="RNase H type-1" evidence="3">
    <location>
        <begin position="334"/>
        <end position="463"/>
    </location>
</feature>
<feature type="repeat" description="ANK" evidence="1">
    <location>
        <begin position="1235"/>
        <end position="1257"/>
    </location>
</feature>